<dbReference type="RefSeq" id="XP_024724550.1">
    <property type="nucleotide sequence ID" value="XM_024867194.1"/>
</dbReference>
<proteinExistence type="predicted"/>
<dbReference type="STRING" id="857342.A0A2T3BCA7"/>
<name>A0A2T3BCA7_AMORE</name>
<dbReference type="OrthoDB" id="3486565at2759"/>
<dbReference type="PANTHER" id="PTHR33112:SF10">
    <property type="entry name" value="TOL"/>
    <property type="match status" value="1"/>
</dbReference>
<feature type="domain" description="Heterokaryon incompatibility" evidence="1">
    <location>
        <begin position="255"/>
        <end position="403"/>
    </location>
</feature>
<evidence type="ECO:0000259" key="1">
    <source>
        <dbReference type="Pfam" id="PF06985"/>
    </source>
</evidence>
<accession>A0A2T3BCA7</accession>
<evidence type="ECO:0000313" key="2">
    <source>
        <dbReference type="EMBL" id="PSS27025.1"/>
    </source>
</evidence>
<sequence length="725" mass="81525">MAAHPGDSLDLSVPLEFEPVIPAQNSKFYSVDDAKRNRAEARIASKSLSVKNGICSICHDMLSDNHWRVSQSPVEPTKFLYHGSNAFAIAASTRAGCGVCKLLRQTLIERKLFGSVVDRSGQLYLHLEPWEEGGLRKCYLAWSIYARQPSLMTMEPLTLFAIPRSQPLPLGEEGSHEREDDEGDVQVNYPPILPGNNREALWLAKSWMDRCEASHELCRAQRKKYSTTPPTRLISVSGNAVKLYFSADIEGPVKYATLSHCWGNLQITTLERDNVSQFLVGIPEQALCKTFQHAIEITRSVDLQYLWIDSLCIIQDDPEDWTHEAARMSAVYGGSFFSIAAASATDGSQGCFFDRDPLYASHQPIDIPLDGRGSQKFMLANGRSFDRCVRNAALSTRAWVLQERLLAPRTVHFSSAEIFWECKEVNACESYPNGLPSFLDYTPDFDTQIDRLDKASLPLWESVVQLYSGCFLTFGKDKLPALMGIAEMFEEQIGDTYLAGMWRRELEHHLTWRIWHRPGANLPWLPRPNPPRAPSWSWAAIDFQILMPDFYRKADPQQISWYAPVADAQASVKDRAGTVWEGVLTLNCRTILYGSGVWNNGQTALWIGRDGSGNLPKIGRFDNGWSYGSPETCPQSLHAESRFDTVQDIGGVGQIPHPHYMLPICSGTTREGGRFAEGLIVKQTGQKHGEYQRIGAFTIEKDLWVTQLERLVEASESMQEDENFL</sequence>
<dbReference type="InParanoid" id="A0A2T3BCA7"/>
<evidence type="ECO:0000313" key="3">
    <source>
        <dbReference type="Proteomes" id="UP000241818"/>
    </source>
</evidence>
<organism evidence="2 3">
    <name type="scientific">Amorphotheca resinae ATCC 22711</name>
    <dbReference type="NCBI Taxonomy" id="857342"/>
    <lineage>
        <taxon>Eukaryota</taxon>
        <taxon>Fungi</taxon>
        <taxon>Dikarya</taxon>
        <taxon>Ascomycota</taxon>
        <taxon>Pezizomycotina</taxon>
        <taxon>Leotiomycetes</taxon>
        <taxon>Helotiales</taxon>
        <taxon>Amorphothecaceae</taxon>
        <taxon>Amorphotheca</taxon>
    </lineage>
</organism>
<dbReference type="EMBL" id="KZ679006">
    <property type="protein sequence ID" value="PSS27025.1"/>
    <property type="molecule type" value="Genomic_DNA"/>
</dbReference>
<dbReference type="Pfam" id="PF06985">
    <property type="entry name" value="HET"/>
    <property type="match status" value="1"/>
</dbReference>
<protein>
    <recommendedName>
        <fullName evidence="1">Heterokaryon incompatibility domain-containing protein</fullName>
    </recommendedName>
</protein>
<dbReference type="PANTHER" id="PTHR33112">
    <property type="entry name" value="DOMAIN PROTEIN, PUTATIVE-RELATED"/>
    <property type="match status" value="1"/>
</dbReference>
<dbReference type="Proteomes" id="UP000241818">
    <property type="component" value="Unassembled WGS sequence"/>
</dbReference>
<dbReference type="AlphaFoldDB" id="A0A2T3BCA7"/>
<gene>
    <name evidence="2" type="ORF">M430DRAFT_37859</name>
</gene>
<keyword evidence="3" id="KW-1185">Reference proteome</keyword>
<dbReference type="GeneID" id="36575275"/>
<dbReference type="InterPro" id="IPR010730">
    <property type="entry name" value="HET"/>
</dbReference>
<reference evidence="2 3" key="1">
    <citation type="journal article" date="2018" name="New Phytol.">
        <title>Comparative genomics and transcriptomics depict ericoid mycorrhizal fungi as versatile saprotrophs and plant mutualists.</title>
        <authorList>
            <person name="Martino E."/>
            <person name="Morin E."/>
            <person name="Grelet G.A."/>
            <person name="Kuo A."/>
            <person name="Kohler A."/>
            <person name="Daghino S."/>
            <person name="Barry K.W."/>
            <person name="Cichocki N."/>
            <person name="Clum A."/>
            <person name="Dockter R.B."/>
            <person name="Hainaut M."/>
            <person name="Kuo R.C."/>
            <person name="LaButti K."/>
            <person name="Lindahl B.D."/>
            <person name="Lindquist E.A."/>
            <person name="Lipzen A."/>
            <person name="Khouja H.R."/>
            <person name="Magnuson J."/>
            <person name="Murat C."/>
            <person name="Ohm R.A."/>
            <person name="Singer S.W."/>
            <person name="Spatafora J.W."/>
            <person name="Wang M."/>
            <person name="Veneault-Fourrey C."/>
            <person name="Henrissat B."/>
            <person name="Grigoriev I.V."/>
            <person name="Martin F.M."/>
            <person name="Perotto S."/>
        </authorList>
    </citation>
    <scope>NUCLEOTIDE SEQUENCE [LARGE SCALE GENOMIC DNA]</scope>
    <source>
        <strain evidence="2 3">ATCC 22711</strain>
    </source>
</reference>